<sequence length="196" mass="23985">MKTVDVKTFLNEMYERLDLPFEVRKELVERLEEEVVSDIARILENRKNTGISGELMDYPENVLDNMVKERLPHFIKVDGDYLYRHFYHVLSEGGQWKKEVVKRHAWEFLNKQYDGAYITVWEYVTPVNFGKRRLLRIYYSEYTKYYYAFFSRGENKKKFKYKIFIWVGKMTKDQMAKWIKIWMPCFEPPIIWIRKG</sequence>
<accession>A0A3R9PMX5</accession>
<name>A0A3R9PMX5_9CREN</name>
<keyword evidence="2" id="KW-1185">Reference proteome</keyword>
<proteinExistence type="predicted"/>
<dbReference type="Proteomes" id="UP000277582">
    <property type="component" value="Unassembled WGS sequence"/>
</dbReference>
<gene>
    <name evidence="1" type="ORF">D6D85_01435</name>
</gene>
<evidence type="ECO:0000313" key="2">
    <source>
        <dbReference type="Proteomes" id="UP000277582"/>
    </source>
</evidence>
<organism evidence="1 2">
    <name type="scientific">Candidatus Methanodesulfokora washburnensis</name>
    <dbReference type="NCBI Taxonomy" id="2478471"/>
    <lineage>
        <taxon>Archaea</taxon>
        <taxon>Thermoproteota</taxon>
        <taxon>Candidatus Korarchaeia</taxon>
        <taxon>Candidatus Korarchaeia incertae sedis</taxon>
        <taxon>Candidatus Methanodesulfokora</taxon>
    </lineage>
</organism>
<dbReference type="AlphaFoldDB" id="A0A3R9PMX5"/>
<evidence type="ECO:0000313" key="1">
    <source>
        <dbReference type="EMBL" id="RSN78300.1"/>
    </source>
</evidence>
<reference evidence="1 2" key="1">
    <citation type="submission" date="2018-10" db="EMBL/GenBank/DDBJ databases">
        <title>Co-occurring genomic capacity for anaerobic methane metabolism and dissimilatory sulfite reduction discovered in the Korarchaeota.</title>
        <authorList>
            <person name="Mckay L.J."/>
            <person name="Dlakic M."/>
            <person name="Fields M.W."/>
            <person name="Delmont T.O."/>
            <person name="Eren A.M."/>
            <person name="Jay Z.J."/>
            <person name="Klingelsmith K.B."/>
            <person name="Rusch D.B."/>
            <person name="Inskeep W.P."/>
        </authorList>
    </citation>
    <scope>NUCLEOTIDE SEQUENCE [LARGE SCALE GENOMIC DNA]</scope>
    <source>
        <strain evidence="1 2">MDKW</strain>
    </source>
</reference>
<dbReference type="RefSeq" id="WP_125670289.1">
    <property type="nucleotide sequence ID" value="NZ_RCOS01000022.1"/>
</dbReference>
<dbReference type="EMBL" id="RCOS01000022">
    <property type="protein sequence ID" value="RSN78300.1"/>
    <property type="molecule type" value="Genomic_DNA"/>
</dbReference>
<protein>
    <submittedName>
        <fullName evidence="1">Uncharacterized protein</fullName>
    </submittedName>
</protein>
<comment type="caution">
    <text evidence="1">The sequence shown here is derived from an EMBL/GenBank/DDBJ whole genome shotgun (WGS) entry which is preliminary data.</text>
</comment>